<feature type="transmembrane region" description="Helical" evidence="6">
    <location>
        <begin position="253"/>
        <end position="273"/>
    </location>
</feature>
<evidence type="ECO:0000256" key="2">
    <source>
        <dbReference type="ARBA" id="ARBA00022448"/>
    </source>
</evidence>
<dbReference type="InterPro" id="IPR052952">
    <property type="entry name" value="MFS-Transporter"/>
</dbReference>
<dbReference type="InterPro" id="IPR036259">
    <property type="entry name" value="MFS_trans_sf"/>
</dbReference>
<dbReference type="RefSeq" id="WP_277997854.1">
    <property type="nucleotide sequence ID" value="NZ_CP046244.1"/>
</dbReference>
<evidence type="ECO:0000313" key="9">
    <source>
        <dbReference type="Proteomes" id="UP000425916"/>
    </source>
</evidence>
<dbReference type="Proteomes" id="UP000425916">
    <property type="component" value="Chromosome"/>
</dbReference>
<comment type="subcellular location">
    <subcellularLocation>
        <location evidence="1">Cell membrane</location>
        <topology evidence="1">Multi-pass membrane protein</topology>
    </subcellularLocation>
</comment>
<dbReference type="AlphaFoldDB" id="A0A6I5ZTT5"/>
<feature type="transmembrane region" description="Helical" evidence="6">
    <location>
        <begin position="375"/>
        <end position="395"/>
    </location>
</feature>
<keyword evidence="3 6" id="KW-0812">Transmembrane</keyword>
<keyword evidence="9" id="KW-1185">Reference proteome</keyword>
<proteinExistence type="predicted"/>
<evidence type="ECO:0000259" key="7">
    <source>
        <dbReference type="PROSITE" id="PS50850"/>
    </source>
</evidence>
<keyword evidence="4 6" id="KW-1133">Transmembrane helix</keyword>
<dbReference type="PANTHER" id="PTHR23527">
    <property type="entry name" value="BLL3282 PROTEIN"/>
    <property type="match status" value="1"/>
</dbReference>
<dbReference type="GO" id="GO:0005886">
    <property type="term" value="C:plasma membrane"/>
    <property type="evidence" value="ECO:0007669"/>
    <property type="project" value="UniProtKB-SubCell"/>
</dbReference>
<reference evidence="8 9" key="1">
    <citation type="submission" date="2019-11" db="EMBL/GenBank/DDBJ databases">
        <title>Genome sequence of Moorella glycerini DSM11254.</title>
        <authorList>
            <person name="Poehlein A."/>
            <person name="Boeer T."/>
            <person name="Daniel R."/>
        </authorList>
    </citation>
    <scope>NUCLEOTIDE SEQUENCE [LARGE SCALE GENOMIC DNA]</scope>
    <source>
        <strain evidence="8 9">DSM 11254</strain>
    </source>
</reference>
<name>A0A6I5ZTT5_9FIRM</name>
<feature type="transmembrane region" description="Helical" evidence="6">
    <location>
        <begin position="345"/>
        <end position="369"/>
    </location>
</feature>
<evidence type="ECO:0000256" key="5">
    <source>
        <dbReference type="ARBA" id="ARBA00023136"/>
    </source>
</evidence>
<keyword evidence="5 6" id="KW-0472">Membrane</keyword>
<feature type="transmembrane region" description="Helical" evidence="6">
    <location>
        <begin position="309"/>
        <end position="333"/>
    </location>
</feature>
<feature type="transmembrane region" description="Helical" evidence="6">
    <location>
        <begin position="215"/>
        <end position="233"/>
    </location>
</feature>
<keyword evidence="2" id="KW-0813">Transport</keyword>
<dbReference type="PROSITE" id="PS50850">
    <property type="entry name" value="MFS"/>
    <property type="match status" value="1"/>
</dbReference>
<feature type="transmembrane region" description="Helical" evidence="6">
    <location>
        <begin position="105"/>
        <end position="127"/>
    </location>
</feature>
<gene>
    <name evidence="8" type="primary">exuT</name>
    <name evidence="8" type="ORF">MGLY_25660</name>
</gene>
<dbReference type="PANTHER" id="PTHR23527:SF1">
    <property type="entry name" value="BLL3282 PROTEIN"/>
    <property type="match status" value="1"/>
</dbReference>
<organism evidence="8 9">
    <name type="scientific">Neomoorella glycerini</name>
    <dbReference type="NCBI Taxonomy" id="55779"/>
    <lineage>
        <taxon>Bacteria</taxon>
        <taxon>Bacillati</taxon>
        <taxon>Bacillota</taxon>
        <taxon>Clostridia</taxon>
        <taxon>Neomoorellales</taxon>
        <taxon>Neomoorellaceae</taxon>
        <taxon>Neomoorella</taxon>
    </lineage>
</organism>
<evidence type="ECO:0000256" key="4">
    <source>
        <dbReference type="ARBA" id="ARBA00022989"/>
    </source>
</evidence>
<evidence type="ECO:0000256" key="1">
    <source>
        <dbReference type="ARBA" id="ARBA00004651"/>
    </source>
</evidence>
<evidence type="ECO:0000256" key="3">
    <source>
        <dbReference type="ARBA" id="ARBA00022692"/>
    </source>
</evidence>
<dbReference type="Pfam" id="PF07690">
    <property type="entry name" value="MFS_1"/>
    <property type="match status" value="1"/>
</dbReference>
<dbReference type="PROSITE" id="PS51257">
    <property type="entry name" value="PROKAR_LIPOPROTEIN"/>
    <property type="match status" value="1"/>
</dbReference>
<feature type="transmembrane region" description="Helical" evidence="6">
    <location>
        <begin position="139"/>
        <end position="157"/>
    </location>
</feature>
<feature type="transmembrane region" description="Helical" evidence="6">
    <location>
        <begin position="46"/>
        <end position="66"/>
    </location>
</feature>
<feature type="transmembrane region" description="Helical" evidence="6">
    <location>
        <begin position="163"/>
        <end position="184"/>
    </location>
</feature>
<feature type="transmembrane region" description="Helical" evidence="6">
    <location>
        <begin position="78"/>
        <end position="99"/>
    </location>
</feature>
<feature type="transmembrane region" description="Helical" evidence="6">
    <location>
        <begin position="285"/>
        <end position="303"/>
    </location>
</feature>
<evidence type="ECO:0000313" key="8">
    <source>
        <dbReference type="EMBL" id="QGP93166.1"/>
    </source>
</evidence>
<accession>A0A6I5ZTT5</accession>
<evidence type="ECO:0000256" key="6">
    <source>
        <dbReference type="SAM" id="Phobius"/>
    </source>
</evidence>
<dbReference type="GO" id="GO:0022857">
    <property type="term" value="F:transmembrane transporter activity"/>
    <property type="evidence" value="ECO:0007669"/>
    <property type="project" value="InterPro"/>
</dbReference>
<dbReference type="InterPro" id="IPR011701">
    <property type="entry name" value="MFS"/>
</dbReference>
<dbReference type="EMBL" id="CP046244">
    <property type="protein sequence ID" value="QGP93166.1"/>
    <property type="molecule type" value="Genomic_DNA"/>
</dbReference>
<dbReference type="SUPFAM" id="SSF103473">
    <property type="entry name" value="MFS general substrate transporter"/>
    <property type="match status" value="1"/>
</dbReference>
<dbReference type="InterPro" id="IPR020846">
    <property type="entry name" value="MFS_dom"/>
</dbReference>
<dbReference type="Gene3D" id="1.20.1250.20">
    <property type="entry name" value="MFS general substrate transporter like domains"/>
    <property type="match status" value="2"/>
</dbReference>
<feature type="domain" description="Major facilitator superfamily (MFS) profile" evidence="7">
    <location>
        <begin position="9"/>
        <end position="401"/>
    </location>
</feature>
<sequence>MKNKKRWHVLSIFLLATIGCSAGQMMAPPLAPFLMRDLHFSKIELGLVFSSTSWGPITTAILWGWLTDRIGEKSVLPLGAGIVVLGLVAFSCGTGLATLVLSGLLIGTGFACLLPLTNRGIAVWFPASERALAIGIKQAGVPVGAAVVAAFLPPLALAGGWRFAVRMTALFTFILGAVSVALYWPAAKSKNISTFSCGATATSNPAAYLRPGKKVFVIIIVLGLGFIMVQHVVQGFTVPYFQEVLAFSEVTCGYYLALVQISGGLGRPVYGFVNDYLFKGRHPASLFSLALVVAGATLLFSLLAPASSFYLVLVLTFVLGFTSMAWFGPYYALLTEALGSRRAGFAGGLGQTINSAGIAAASPIFGWIIDTTNSYRVAFQAFAAWLVFAAVLLFICSGKSFLRGKDFP</sequence>
<protein>
    <submittedName>
        <fullName evidence="8">Hexuronate transporter</fullName>
    </submittedName>
</protein>